<sequence length="352" mass="41172">MEGCSGIEYKRSINKSPKYIVEKGKFKFGNYNKAIENVNMLDALNPLGKKYPVWFNNIRLKEWEAFQAGNDKVFIFGAIYNAKLSSIVCLMIYDRIKKLLIKIQKFTLPRKTSIGKGMLNSQTSYISNNFLMKIKNRVKEGNIEIQCTIHGYRSVPYLNLKLLAHHSTEPMVTCMPLGENRAIYSHKNFMPMEGFLCIDEEKITFNTLDSRMIIDDHKGFYPYKLEYDWVTGWGMSDDGSVIGFNLTDNQVTDKENYNENCLWHEGKAHPLPPVKVERIYIPKEVWYIKDNYEKVNIVFYPEEKMEVKFNYILIYSDYEAPIGAFEGFFISDNKKIELVECFGMGEKKKYRF</sequence>
<name>A0ABS6E4V5_9FIRM</name>
<dbReference type="Proteomes" id="UP000749471">
    <property type="component" value="Unassembled WGS sequence"/>
</dbReference>
<reference evidence="1 2" key="1">
    <citation type="submission" date="2021-06" db="EMBL/GenBank/DDBJ databases">
        <authorList>
            <person name="Sun Q."/>
            <person name="Li D."/>
        </authorList>
    </citation>
    <scope>NUCLEOTIDE SEQUENCE [LARGE SCALE GENOMIC DNA]</scope>
    <source>
        <strain evidence="1 2">MSJ-40</strain>
    </source>
</reference>
<dbReference type="PANTHER" id="PTHR35868">
    <property type="entry name" value="DUF2804 DOMAIN-CONTAINING PROTEIN-RELATED"/>
    <property type="match status" value="1"/>
</dbReference>
<evidence type="ECO:0000313" key="1">
    <source>
        <dbReference type="EMBL" id="MBU5437947.1"/>
    </source>
</evidence>
<dbReference type="InterPro" id="IPR021243">
    <property type="entry name" value="DUF2804"/>
</dbReference>
<dbReference type="RefSeq" id="WP_216518585.1">
    <property type="nucleotide sequence ID" value="NZ_JAHLPM010000005.1"/>
</dbReference>
<dbReference type="EMBL" id="JAHLPM010000005">
    <property type="protein sequence ID" value="MBU5437947.1"/>
    <property type="molecule type" value="Genomic_DNA"/>
</dbReference>
<evidence type="ECO:0000313" key="2">
    <source>
        <dbReference type="Proteomes" id="UP000749471"/>
    </source>
</evidence>
<protein>
    <submittedName>
        <fullName evidence="1">DUF2804 domain-containing protein</fullName>
    </submittedName>
</protein>
<gene>
    <name evidence="1" type="ORF">KQI42_08005</name>
</gene>
<accession>A0ABS6E4V5</accession>
<proteinExistence type="predicted"/>
<dbReference type="Pfam" id="PF10974">
    <property type="entry name" value="DUF2804"/>
    <property type="match status" value="1"/>
</dbReference>
<comment type="caution">
    <text evidence="1">The sequence shown here is derived from an EMBL/GenBank/DDBJ whole genome shotgun (WGS) entry which is preliminary data.</text>
</comment>
<dbReference type="PANTHER" id="PTHR35868:SF4">
    <property type="entry name" value="DUF2804 DOMAIN-CONTAINING PROTEIN"/>
    <property type="match status" value="1"/>
</dbReference>
<keyword evidence="2" id="KW-1185">Reference proteome</keyword>
<organism evidence="1 2">
    <name type="scientific">Tissierella simiarum</name>
    <dbReference type="NCBI Taxonomy" id="2841534"/>
    <lineage>
        <taxon>Bacteria</taxon>
        <taxon>Bacillati</taxon>
        <taxon>Bacillota</taxon>
        <taxon>Tissierellia</taxon>
        <taxon>Tissierellales</taxon>
        <taxon>Tissierellaceae</taxon>
        <taxon>Tissierella</taxon>
    </lineage>
</organism>